<keyword evidence="6" id="KW-1185">Reference proteome</keyword>
<dbReference type="CDD" id="cd03136">
    <property type="entry name" value="GATase1_AraC_ArgR_like"/>
    <property type="match status" value="1"/>
</dbReference>
<dbReference type="Gene3D" id="1.10.10.60">
    <property type="entry name" value="Homeodomain-like"/>
    <property type="match status" value="2"/>
</dbReference>
<accession>A0A7S8C4G9</accession>
<dbReference type="Gene3D" id="3.40.50.880">
    <property type="match status" value="1"/>
</dbReference>
<evidence type="ECO:0000313" key="6">
    <source>
        <dbReference type="Proteomes" id="UP000593594"/>
    </source>
</evidence>
<evidence type="ECO:0000256" key="3">
    <source>
        <dbReference type="ARBA" id="ARBA00023163"/>
    </source>
</evidence>
<evidence type="ECO:0000259" key="4">
    <source>
        <dbReference type="PROSITE" id="PS01124"/>
    </source>
</evidence>
<dbReference type="EMBL" id="CP058214">
    <property type="protein sequence ID" value="QPC43176.1"/>
    <property type="molecule type" value="Genomic_DNA"/>
</dbReference>
<dbReference type="RefSeq" id="WP_213160537.1">
    <property type="nucleotide sequence ID" value="NZ_CP058214.1"/>
</dbReference>
<name>A0A7S8C4G9_9HYPH</name>
<proteinExistence type="predicted"/>
<dbReference type="SUPFAM" id="SSF46689">
    <property type="entry name" value="Homeodomain-like"/>
    <property type="match status" value="2"/>
</dbReference>
<reference evidence="5 6" key="1">
    <citation type="submission" date="2020-06" db="EMBL/GenBank/DDBJ databases">
        <title>Genome sequence of 2 isolates from Red Sea Mangroves.</title>
        <authorList>
            <person name="Sefrji F."/>
            <person name="Michoud G."/>
            <person name="Merlino G."/>
            <person name="Daffonchio D."/>
        </authorList>
    </citation>
    <scope>NUCLEOTIDE SEQUENCE [LARGE SCALE GENOMIC DNA]</scope>
    <source>
        <strain evidence="5 6">R1DC25</strain>
    </source>
</reference>
<sequence>MQSRFPRTEAAGAPAPKLRFGIVLMPRFTLSALSGFIDPIRLAADDADRSHPRRFSWTFMTPRGASVQSSCGLSVVPTRPLTSPAEFDYIVVVGGVLGEPGEYDRAVSDYLRRAADAERPVVGLCTGVFAMAEAGLLKGATCCLSWFHADEFRERYDDVEVDTASLYQIHGPRITCAGGVGAAHLALALLDLHAESALAEKSARILFLQRAPSREHLQPAHLRFRHARSAVVRQSLRLIEERLGGTVRIEEVASAVGLSRRSLERRFLAELSLSPHQVIQTLRLDRAAAMIAGTDMALIDVALDCGYANYGHFVKVFQARFAMPPSVYRRTAAERAPLALA</sequence>
<feature type="domain" description="HTH araC/xylS-type" evidence="4">
    <location>
        <begin position="233"/>
        <end position="331"/>
    </location>
</feature>
<keyword evidence="3" id="KW-0804">Transcription</keyword>
<dbReference type="PANTHER" id="PTHR43130">
    <property type="entry name" value="ARAC-FAMILY TRANSCRIPTIONAL REGULATOR"/>
    <property type="match status" value="1"/>
</dbReference>
<dbReference type="InterPro" id="IPR029062">
    <property type="entry name" value="Class_I_gatase-like"/>
</dbReference>
<dbReference type="SUPFAM" id="SSF52317">
    <property type="entry name" value="Class I glutamine amidotransferase-like"/>
    <property type="match status" value="1"/>
</dbReference>
<dbReference type="PROSITE" id="PS01124">
    <property type="entry name" value="HTH_ARAC_FAMILY_2"/>
    <property type="match status" value="1"/>
</dbReference>
<dbReference type="PROSITE" id="PS00041">
    <property type="entry name" value="HTH_ARAC_FAMILY_1"/>
    <property type="match status" value="1"/>
</dbReference>
<dbReference type="InterPro" id="IPR002818">
    <property type="entry name" value="DJ-1/PfpI"/>
</dbReference>
<evidence type="ECO:0000313" key="5">
    <source>
        <dbReference type="EMBL" id="QPC43176.1"/>
    </source>
</evidence>
<dbReference type="PANTHER" id="PTHR43130:SF3">
    <property type="entry name" value="HTH-TYPE TRANSCRIPTIONAL REGULATOR RV1931C"/>
    <property type="match status" value="1"/>
</dbReference>
<dbReference type="GO" id="GO:0003700">
    <property type="term" value="F:DNA-binding transcription factor activity"/>
    <property type="evidence" value="ECO:0007669"/>
    <property type="project" value="InterPro"/>
</dbReference>
<dbReference type="Pfam" id="PF12833">
    <property type="entry name" value="HTH_18"/>
    <property type="match status" value="1"/>
</dbReference>
<evidence type="ECO:0000256" key="1">
    <source>
        <dbReference type="ARBA" id="ARBA00023015"/>
    </source>
</evidence>
<keyword evidence="1" id="KW-0805">Transcription regulation</keyword>
<dbReference type="AlphaFoldDB" id="A0A7S8C4G9"/>
<dbReference type="InterPro" id="IPR052158">
    <property type="entry name" value="INH-QAR"/>
</dbReference>
<dbReference type="SMART" id="SM00342">
    <property type="entry name" value="HTH_ARAC"/>
    <property type="match status" value="1"/>
</dbReference>
<organism evidence="5 6">
    <name type="scientific">Kaustia mangrovi</name>
    <dbReference type="NCBI Taxonomy" id="2593653"/>
    <lineage>
        <taxon>Bacteria</taxon>
        <taxon>Pseudomonadati</taxon>
        <taxon>Pseudomonadota</taxon>
        <taxon>Alphaproteobacteria</taxon>
        <taxon>Hyphomicrobiales</taxon>
        <taxon>Parvibaculaceae</taxon>
        <taxon>Kaustia</taxon>
    </lineage>
</organism>
<dbReference type="Pfam" id="PF01965">
    <property type="entry name" value="DJ-1_PfpI"/>
    <property type="match status" value="1"/>
</dbReference>
<dbReference type="KEGG" id="kmn:HW532_11030"/>
<dbReference type="GO" id="GO:0043565">
    <property type="term" value="F:sequence-specific DNA binding"/>
    <property type="evidence" value="ECO:0007669"/>
    <property type="project" value="InterPro"/>
</dbReference>
<protein>
    <submittedName>
        <fullName evidence="5">Helix-turn-helix domain-containing protein</fullName>
    </submittedName>
</protein>
<dbReference type="InterPro" id="IPR009057">
    <property type="entry name" value="Homeodomain-like_sf"/>
</dbReference>
<dbReference type="InterPro" id="IPR018060">
    <property type="entry name" value="HTH_AraC"/>
</dbReference>
<dbReference type="InterPro" id="IPR018062">
    <property type="entry name" value="HTH_AraC-typ_CS"/>
</dbReference>
<evidence type="ECO:0000256" key="2">
    <source>
        <dbReference type="ARBA" id="ARBA00023125"/>
    </source>
</evidence>
<dbReference type="Proteomes" id="UP000593594">
    <property type="component" value="Chromosome"/>
</dbReference>
<gene>
    <name evidence="5" type="ORF">HW532_11030</name>
</gene>
<keyword evidence="2" id="KW-0238">DNA-binding</keyword>